<reference evidence="11" key="1">
    <citation type="submission" date="2016-02" db="EMBL/GenBank/DDBJ databases">
        <title>Draft genome sequence of Microdochium bolleyi, a fungal endophyte of beachgrass.</title>
        <authorList>
            <consortium name="DOE Joint Genome Institute"/>
            <person name="David A.S."/>
            <person name="May G."/>
            <person name="Haridas S."/>
            <person name="Lim J."/>
            <person name="Wang M."/>
            <person name="Labutti K."/>
            <person name="Lipzen A."/>
            <person name="Barry K."/>
            <person name="Grigoriev I.V."/>
        </authorList>
    </citation>
    <scope>NUCLEOTIDE SEQUENCE [LARGE SCALE GENOMIC DNA]</scope>
    <source>
        <strain evidence="11">J235TASD1</strain>
    </source>
</reference>
<evidence type="ECO:0000313" key="10">
    <source>
        <dbReference type="EMBL" id="KXJ95954.1"/>
    </source>
</evidence>
<evidence type="ECO:0000256" key="6">
    <source>
        <dbReference type="ARBA" id="ARBA00022679"/>
    </source>
</evidence>
<dbReference type="InParanoid" id="A0A136JFN8"/>
<dbReference type="EMBL" id="KQ964246">
    <property type="protein sequence ID" value="KXJ95954.1"/>
    <property type="molecule type" value="Genomic_DNA"/>
</dbReference>
<dbReference type="InterPro" id="IPR029063">
    <property type="entry name" value="SAM-dependent_MTases_sf"/>
</dbReference>
<evidence type="ECO:0000256" key="4">
    <source>
        <dbReference type="ARBA" id="ARBA00022490"/>
    </source>
</evidence>
<comment type="similarity">
    <text evidence="9">Belongs to the methyltransferase superfamily. METTL18 family.</text>
</comment>
<keyword evidence="6" id="KW-0808">Transferase</keyword>
<dbReference type="Proteomes" id="UP000070501">
    <property type="component" value="Unassembled WGS sequence"/>
</dbReference>
<sequence length="361" mass="38857">MSFSFSFGGDDIEGADQPAPAAVSSDAAPARGSAFPVAGKPLLPATHHALSRMLAELPSKLVYGLLDVDLDGAGVIQLPRRELWDVRVQLMAEDDSEAALESGLGTHDVKTGVYEGGFKSWESSVDLVKTLAATKSIVSPTERASRVVELGCGTALPSLALFQWACSQRTGTESSDFSIFLADYNPTVLQLVTLPNFLLCWALAERTNSPLVETALTSEDGALELNAEILEAFQEFLHARRITLEFFSGGWSDEFVNILSNKDTGEGVSIQPRDTIILGAETIYSPFALDSFTHTIFTLMGLERGRGNGAEALVGAKRLYFGVGGSLDDFVAKSRDLGAHVEQVREETEGVRRGVVRVKLQ</sequence>
<evidence type="ECO:0000313" key="11">
    <source>
        <dbReference type="Proteomes" id="UP000070501"/>
    </source>
</evidence>
<dbReference type="GO" id="GO:0005634">
    <property type="term" value="C:nucleus"/>
    <property type="evidence" value="ECO:0007669"/>
    <property type="project" value="UniProtKB-SubCell"/>
</dbReference>
<dbReference type="PANTHER" id="PTHR14614:SF39">
    <property type="entry name" value="HISTIDINE PROTEIN METHYLTRANSFERASE 1 HOMOLOG"/>
    <property type="match status" value="1"/>
</dbReference>
<gene>
    <name evidence="10" type="ORF">Micbo1qcDRAFT_30064</name>
</gene>
<dbReference type="GO" id="GO:0018064">
    <property type="term" value="F:protein-L-histidine N-tele-methyltransferase activity"/>
    <property type="evidence" value="ECO:0007669"/>
    <property type="project" value="UniProtKB-EC"/>
</dbReference>
<keyword evidence="5" id="KW-0489">Methyltransferase</keyword>
<keyword evidence="8" id="KW-0539">Nucleus</keyword>
<dbReference type="PANTHER" id="PTHR14614">
    <property type="entry name" value="HEPATOCELLULAR CARCINOMA-ASSOCIATED ANTIGEN"/>
    <property type="match status" value="1"/>
</dbReference>
<evidence type="ECO:0000256" key="3">
    <source>
        <dbReference type="ARBA" id="ARBA00012533"/>
    </source>
</evidence>
<keyword evidence="11" id="KW-1185">Reference proteome</keyword>
<comment type="subcellular location">
    <subcellularLocation>
        <location evidence="2">Cytoplasm</location>
    </subcellularLocation>
    <subcellularLocation>
        <location evidence="1">Nucleus</location>
    </subcellularLocation>
</comment>
<dbReference type="FunCoup" id="A0A136JFN8">
    <property type="interactions" value="1550"/>
</dbReference>
<evidence type="ECO:0000256" key="1">
    <source>
        <dbReference type="ARBA" id="ARBA00004123"/>
    </source>
</evidence>
<organism evidence="10 11">
    <name type="scientific">Microdochium bolleyi</name>
    <dbReference type="NCBI Taxonomy" id="196109"/>
    <lineage>
        <taxon>Eukaryota</taxon>
        <taxon>Fungi</taxon>
        <taxon>Dikarya</taxon>
        <taxon>Ascomycota</taxon>
        <taxon>Pezizomycotina</taxon>
        <taxon>Sordariomycetes</taxon>
        <taxon>Xylariomycetidae</taxon>
        <taxon>Xylariales</taxon>
        <taxon>Microdochiaceae</taxon>
        <taxon>Microdochium</taxon>
    </lineage>
</organism>
<dbReference type="GO" id="GO:0032259">
    <property type="term" value="P:methylation"/>
    <property type="evidence" value="ECO:0007669"/>
    <property type="project" value="UniProtKB-KW"/>
</dbReference>
<dbReference type="InterPro" id="IPR019410">
    <property type="entry name" value="Methyltransf_16"/>
</dbReference>
<accession>A0A136JFN8</accession>
<dbReference type="EC" id="2.1.1.85" evidence="3"/>
<evidence type="ECO:0000256" key="2">
    <source>
        <dbReference type="ARBA" id="ARBA00004496"/>
    </source>
</evidence>
<evidence type="ECO:0000256" key="5">
    <source>
        <dbReference type="ARBA" id="ARBA00022603"/>
    </source>
</evidence>
<proteinExistence type="inferred from homology"/>
<keyword evidence="4" id="KW-0963">Cytoplasm</keyword>
<dbReference type="STRING" id="196109.A0A136JFN8"/>
<keyword evidence="7" id="KW-0949">S-adenosyl-L-methionine</keyword>
<evidence type="ECO:0000256" key="7">
    <source>
        <dbReference type="ARBA" id="ARBA00022691"/>
    </source>
</evidence>
<evidence type="ECO:0000256" key="8">
    <source>
        <dbReference type="ARBA" id="ARBA00023242"/>
    </source>
</evidence>
<dbReference type="GO" id="GO:0005737">
    <property type="term" value="C:cytoplasm"/>
    <property type="evidence" value="ECO:0007669"/>
    <property type="project" value="UniProtKB-SubCell"/>
</dbReference>
<name>A0A136JFN8_9PEZI</name>
<dbReference type="OrthoDB" id="1723750at2759"/>
<evidence type="ECO:0000256" key="9">
    <source>
        <dbReference type="ARBA" id="ARBA00038126"/>
    </source>
</evidence>
<dbReference type="AlphaFoldDB" id="A0A136JFN8"/>
<dbReference type="Gene3D" id="3.40.50.150">
    <property type="entry name" value="Vaccinia Virus protein VP39"/>
    <property type="match status" value="1"/>
</dbReference>
<protein>
    <recommendedName>
        <fullName evidence="3">protein-histidine N-methyltransferase</fullName>
        <ecNumber evidence="3">2.1.1.85</ecNumber>
    </recommendedName>
</protein>